<dbReference type="InterPro" id="IPR001638">
    <property type="entry name" value="Solute-binding_3/MltF_N"/>
</dbReference>
<dbReference type="SUPFAM" id="SSF53850">
    <property type="entry name" value="Periplasmic binding protein-like II"/>
    <property type="match status" value="1"/>
</dbReference>
<dbReference type="Gene3D" id="3.40.190.10">
    <property type="entry name" value="Periplasmic binding protein-like II"/>
    <property type="match status" value="2"/>
</dbReference>
<keyword evidence="1" id="KW-0732">Signal</keyword>
<proteinExistence type="predicted"/>
<dbReference type="AlphaFoldDB" id="A0A6L6PKJ2"/>
<feature type="chain" id="PRO_5026932184" evidence="1">
    <location>
        <begin position="24"/>
        <end position="246"/>
    </location>
</feature>
<gene>
    <name evidence="3" type="ORF">GM676_18160</name>
</gene>
<organism evidence="3 4">
    <name type="scientific">Duganella radicis</name>
    <dbReference type="NCBI Taxonomy" id="551988"/>
    <lineage>
        <taxon>Bacteria</taxon>
        <taxon>Pseudomonadati</taxon>
        <taxon>Pseudomonadota</taxon>
        <taxon>Betaproteobacteria</taxon>
        <taxon>Burkholderiales</taxon>
        <taxon>Oxalobacteraceae</taxon>
        <taxon>Telluria group</taxon>
        <taxon>Duganella</taxon>
    </lineage>
</organism>
<evidence type="ECO:0000313" key="4">
    <source>
        <dbReference type="Proteomes" id="UP000475582"/>
    </source>
</evidence>
<keyword evidence="4" id="KW-1185">Reference proteome</keyword>
<dbReference type="OrthoDB" id="8594082at2"/>
<feature type="domain" description="Solute-binding protein family 3/N-terminal" evidence="2">
    <location>
        <begin position="33"/>
        <end position="244"/>
    </location>
</feature>
<accession>A0A6L6PKJ2</accession>
<dbReference type="Pfam" id="PF00497">
    <property type="entry name" value="SBP_bac_3"/>
    <property type="match status" value="1"/>
</dbReference>
<dbReference type="EMBL" id="WNKY01000020">
    <property type="protein sequence ID" value="MTV39494.1"/>
    <property type="molecule type" value="Genomic_DNA"/>
</dbReference>
<protein>
    <submittedName>
        <fullName evidence="3">Transporter substrate-binding domain-containing protein</fullName>
    </submittedName>
</protein>
<dbReference type="RefSeq" id="WP_155465198.1">
    <property type="nucleotide sequence ID" value="NZ_WNKY01000020.1"/>
</dbReference>
<evidence type="ECO:0000313" key="3">
    <source>
        <dbReference type="EMBL" id="MTV39494.1"/>
    </source>
</evidence>
<dbReference type="Proteomes" id="UP000475582">
    <property type="component" value="Unassembled WGS sequence"/>
</dbReference>
<name>A0A6L6PKJ2_9BURK</name>
<evidence type="ECO:0000259" key="2">
    <source>
        <dbReference type="Pfam" id="PF00497"/>
    </source>
</evidence>
<dbReference type="PANTHER" id="PTHR38834:SF3">
    <property type="entry name" value="SOLUTE-BINDING PROTEIN FAMILY 3_N-TERMINAL DOMAIN-CONTAINING PROTEIN"/>
    <property type="match status" value="1"/>
</dbReference>
<dbReference type="PANTHER" id="PTHR38834">
    <property type="entry name" value="PERIPLASMIC SUBSTRATE BINDING PROTEIN FAMILY 3"/>
    <property type="match status" value="1"/>
</dbReference>
<feature type="signal peptide" evidence="1">
    <location>
        <begin position="1"/>
        <end position="23"/>
    </location>
</feature>
<sequence>MGWKTWAVALLLATSVAPRPAAARGPLRILGSDAVPLFFVRDGVTTGFCAEIVKEIQRRIGDRTPIEVVPWVRAYRTAMAGENVMLACPKRTPAREALFKWVGPVMETHTYLYALRSTGLRLQTLDDARKLDGILLPRAFYSYEYLERAGFTNLEPVGTSRTMLTMLLAGRRQAMVTDSEQLPALLAQAKVAPGTVVPVLSLMSTQSYLTFPPDTPEAQLAPWRHALDSMKQDGTFARLTRQWLHR</sequence>
<reference evidence="3 4" key="1">
    <citation type="submission" date="2019-11" db="EMBL/GenBank/DDBJ databases">
        <title>Type strains purchased from KCTC, JCM and DSMZ.</title>
        <authorList>
            <person name="Lu H."/>
        </authorList>
    </citation>
    <scope>NUCLEOTIDE SEQUENCE [LARGE SCALE GENOMIC DNA]</scope>
    <source>
        <strain evidence="3 4">KCTC 22382</strain>
    </source>
</reference>
<comment type="caution">
    <text evidence="3">The sequence shown here is derived from an EMBL/GenBank/DDBJ whole genome shotgun (WGS) entry which is preliminary data.</text>
</comment>
<evidence type="ECO:0000256" key="1">
    <source>
        <dbReference type="SAM" id="SignalP"/>
    </source>
</evidence>